<comment type="caution">
    <text evidence="8">The sequence shown here is derived from an EMBL/GenBank/DDBJ whole genome shotgun (WGS) entry which is preliminary data.</text>
</comment>
<keyword evidence="3" id="KW-0964">Secreted</keyword>
<gene>
    <name evidence="8" type="ORF">E4O86_11530</name>
</gene>
<sequence>MCAVWQFGAVPLSGVGMSTIISEDTTWSAGSTITLTDDIQIAPGVTLTIEPGAIIEGDQYSITVFGTLDASGSSIEPILFHDAYVFLSTSSSAEGFIAFDYVQIEGGALLASTGYGMYGAFEIRHSVISSSSYSDIWYPSGDSIIDLTVFINSLGVSVGTSSGLFTFSDNLVWNEVPIDGFSALQVWASYNGPVSIVDNAFLSPDSLGLRLSLGGYVSGSGNYFGTSDASAIAQTIYDRSDDLNVDHYVDPAIISLTPASTLPTSIFSFFDLTLPPEIIYEGRLAGSADISITGNDLSNLLVGNDGSNTLDGGIGADTMTGGDGDDVFIVDDPNDVLFEDTDGGTDLVLSSVSYSLGANLENLTLTGSDEIDGDGNSLANMITGNDAANILTGGPDNDTLIGSGGDDTLDGGAGADLMEGGSGDDRYVVDDPGDVVSEEPGAGNDTVLSSISYTLGSDVENLTLTGTGSIDATGNAFANVITGNSGMYNDLSGGGGDDILIGTGTSLNELNGNSGDDIIYGSSSTDFIMVNTHDGEDPGHDTVYGGNGDDTLWYQRLDLGSEPIIFDARPDNTGFGYTSDGTIFTEIERFSVSTWDGNDVIYTLDGNDTINSSNGDDCISSAGGDDSISGGFGNDTIYAGSGADIISGDLSTINTQFDSSDVIYAGAGNDVVHARGGNDKVYGGADSDELYGDDGDDLIDGGTGSDVMFGGVGNDTFLVDSIGDAISEDPEQGTDLVSSSVSHTLSAHLENLTLTGSESIDGTGNVLDNILTGNDSENLLSGLAGNDTLTGGAGNDTLDGGEGVDTASYAEAAGAMVVNLTTGKSTGDGSDKFSAIENVVGSAFDDKLLGNAEANGLSGGSGTDMLFGLGGDDTLDGGAGSDTASYAYATGSVIVDLATGTATGDGNDTLISIENVSGSSFDDVIAGDSGANVLNGASGTDTATYSGSAAGITANLTNGMANGDGTDRLVSIENLTGSSFDDKLLGNGSANVLSGGGGNDILFGLGGDDTLDGGEGSDTANYAYALAGVTVNLTNGIATGDGTDELADIENVTGSGFDDKLLGDTGANTLSGAGGDDTLFGLAGDDRLEGGAGNDTASYNYAIAGVTANLTNGTATGDGTDTLVSIENLTGSSFDDRLLGNSLANMLAGGAGDDMLFGLGGDDTLQGGAGTDTANYNYAAQGVTVNLTSGTAAGDGADKLTSVENVTGSAFDDKLVGNADANLLYGAAGDDTLFGLSGDDTLSGGAGTDTASYVYASGPVTVDLALGTATGDGTDTLISIEDLIGTSFADLIYGNDGANQLSGGTGSDEIHGGGGDDHLFGNDDADVLYGDGGTDVLRGGAGDDLLSGGAEGDWLFGEDGADVFAFADDVGRDTVGDYLDGIDWFDLSAQTGATEFADLSFTANAGGVLVDYGTGEFFVAGADIADFDSSDFFF</sequence>
<keyword evidence="7" id="KW-0472">Membrane</keyword>
<evidence type="ECO:0000256" key="5">
    <source>
        <dbReference type="ARBA" id="ARBA00022737"/>
    </source>
</evidence>
<dbReference type="InterPro" id="IPR011049">
    <property type="entry name" value="Serralysin-like_metalloprot_C"/>
</dbReference>
<dbReference type="GO" id="GO:0005509">
    <property type="term" value="F:calcium ion binding"/>
    <property type="evidence" value="ECO:0007669"/>
    <property type="project" value="InterPro"/>
</dbReference>
<keyword evidence="5" id="KW-0677">Repeat</keyword>
<evidence type="ECO:0000313" key="8">
    <source>
        <dbReference type="EMBL" id="MYZ48339.1"/>
    </source>
</evidence>
<dbReference type="PANTHER" id="PTHR38340">
    <property type="entry name" value="S-LAYER PROTEIN"/>
    <property type="match status" value="1"/>
</dbReference>
<protein>
    <submittedName>
        <fullName evidence="8">Calcium-binding protein</fullName>
    </submittedName>
</protein>
<dbReference type="Proteomes" id="UP000773614">
    <property type="component" value="Unassembled WGS sequence"/>
</dbReference>
<evidence type="ECO:0000256" key="6">
    <source>
        <dbReference type="ARBA" id="ARBA00023026"/>
    </source>
</evidence>
<evidence type="ECO:0000256" key="7">
    <source>
        <dbReference type="ARBA" id="ARBA00023136"/>
    </source>
</evidence>
<evidence type="ECO:0000256" key="2">
    <source>
        <dbReference type="ARBA" id="ARBA00004613"/>
    </source>
</evidence>
<keyword evidence="6" id="KW-0843">Virulence</keyword>
<dbReference type="GO" id="GO:0090729">
    <property type="term" value="F:toxin activity"/>
    <property type="evidence" value="ECO:0007669"/>
    <property type="project" value="UniProtKB-KW"/>
</dbReference>
<dbReference type="Gene3D" id="2.150.10.10">
    <property type="entry name" value="Serralysin-like metalloprotease, C-terminal"/>
    <property type="match status" value="10"/>
</dbReference>
<evidence type="ECO:0000256" key="3">
    <source>
        <dbReference type="ARBA" id="ARBA00022525"/>
    </source>
</evidence>
<dbReference type="Pfam" id="PF00353">
    <property type="entry name" value="HemolysinCabind"/>
    <property type="match status" value="15"/>
</dbReference>
<dbReference type="PRINTS" id="PR00313">
    <property type="entry name" value="CABNDNGRPT"/>
</dbReference>
<dbReference type="InterPro" id="IPR018511">
    <property type="entry name" value="Hemolysin-typ_Ca-bd_CS"/>
</dbReference>
<reference evidence="8" key="1">
    <citation type="submission" date="2019-03" db="EMBL/GenBank/DDBJ databases">
        <title>Afifella sp. nov., isolated from activated sludge.</title>
        <authorList>
            <person name="Li Q."/>
            <person name="Liu Y."/>
        </authorList>
    </citation>
    <scope>NUCLEOTIDE SEQUENCE</scope>
    <source>
        <strain evidence="8">L72</strain>
    </source>
</reference>
<evidence type="ECO:0000313" key="9">
    <source>
        <dbReference type="Proteomes" id="UP000773614"/>
    </source>
</evidence>
<keyword evidence="9" id="KW-1185">Reference proteome</keyword>
<dbReference type="InterPro" id="IPR003995">
    <property type="entry name" value="RTX_toxin_determinant-A"/>
</dbReference>
<dbReference type="EMBL" id="SPKJ01000035">
    <property type="protein sequence ID" value="MYZ48339.1"/>
    <property type="molecule type" value="Genomic_DNA"/>
</dbReference>
<evidence type="ECO:0000256" key="4">
    <source>
        <dbReference type="ARBA" id="ARBA00022656"/>
    </source>
</evidence>
<proteinExistence type="predicted"/>
<keyword evidence="4" id="KW-0800">Toxin</keyword>
<name>A0A964T4S2_9HYPH</name>
<dbReference type="InterPro" id="IPR001343">
    <property type="entry name" value="Hemolysn_Ca-bd"/>
</dbReference>
<dbReference type="InterPro" id="IPR050557">
    <property type="entry name" value="RTX_toxin/Mannuronan_C5-epim"/>
</dbReference>
<organism evidence="8 9">
    <name type="scientific">Propylenella binzhouense</name>
    <dbReference type="NCBI Taxonomy" id="2555902"/>
    <lineage>
        <taxon>Bacteria</taxon>
        <taxon>Pseudomonadati</taxon>
        <taxon>Pseudomonadota</taxon>
        <taxon>Alphaproteobacteria</taxon>
        <taxon>Hyphomicrobiales</taxon>
        <taxon>Propylenellaceae</taxon>
        <taxon>Propylenella</taxon>
    </lineage>
</organism>
<dbReference type="GO" id="GO:0016020">
    <property type="term" value="C:membrane"/>
    <property type="evidence" value="ECO:0007669"/>
    <property type="project" value="UniProtKB-SubCell"/>
</dbReference>
<comment type="subcellular location">
    <subcellularLocation>
        <location evidence="1">Membrane</location>
    </subcellularLocation>
    <subcellularLocation>
        <location evidence="2">Secreted</location>
    </subcellularLocation>
</comment>
<dbReference type="PRINTS" id="PR01488">
    <property type="entry name" value="RTXTOXINA"/>
</dbReference>
<dbReference type="GO" id="GO:0005576">
    <property type="term" value="C:extracellular region"/>
    <property type="evidence" value="ECO:0007669"/>
    <property type="project" value="UniProtKB-SubCell"/>
</dbReference>
<dbReference type="PROSITE" id="PS00330">
    <property type="entry name" value="HEMOLYSIN_CALCIUM"/>
    <property type="match status" value="9"/>
</dbReference>
<dbReference type="PANTHER" id="PTHR38340:SF1">
    <property type="entry name" value="S-LAYER PROTEIN"/>
    <property type="match status" value="1"/>
</dbReference>
<accession>A0A964T4S2</accession>
<dbReference type="SUPFAM" id="SSF51120">
    <property type="entry name" value="beta-Roll"/>
    <property type="match status" value="10"/>
</dbReference>
<evidence type="ECO:0000256" key="1">
    <source>
        <dbReference type="ARBA" id="ARBA00004370"/>
    </source>
</evidence>